<feature type="transmembrane region" description="Helical" evidence="1">
    <location>
        <begin position="139"/>
        <end position="159"/>
    </location>
</feature>
<feature type="transmembrane region" description="Helical" evidence="1">
    <location>
        <begin position="21"/>
        <end position="43"/>
    </location>
</feature>
<comment type="caution">
    <text evidence="3">The sequence shown here is derived from an EMBL/GenBank/DDBJ whole genome shotgun (WGS) entry which is preliminary data.</text>
</comment>
<keyword evidence="4" id="KW-1185">Reference proteome</keyword>
<feature type="transmembrane region" description="Helical" evidence="1">
    <location>
        <begin position="63"/>
        <end position="82"/>
    </location>
</feature>
<reference evidence="3 4" key="1">
    <citation type="submission" date="2020-08" db="EMBL/GenBank/DDBJ databases">
        <title>Genome sequencing of Purple Non-Sulfur Bacteria from various extreme environments.</title>
        <authorList>
            <person name="Mayer M."/>
        </authorList>
    </citation>
    <scope>NUCLEOTIDE SEQUENCE [LARGE SCALE GENOMIC DNA]</scope>
    <source>
        <strain evidence="3 4">2761</strain>
    </source>
</reference>
<dbReference type="EMBL" id="JACIGE010000001">
    <property type="protein sequence ID" value="MBB4245822.1"/>
    <property type="molecule type" value="Genomic_DNA"/>
</dbReference>
<feature type="transmembrane region" description="Helical" evidence="1">
    <location>
        <begin position="171"/>
        <end position="188"/>
    </location>
</feature>
<keyword evidence="1" id="KW-1133">Transmembrane helix</keyword>
<sequence>MVYGSRKTQPTGGFWPLVRTCFWFKCFGTMGFTAVFFGAYIYLLRNPAGEVFTMPVTAIDRLVTFEPGALLIYLSLWVYVSLPPVLMPTRREIIEYGVWIGGLCLIALTIFYFWPNAVPPANIDWAVYPGMAFLKGVDAAGNACPSLHVATAVFSAYWLHWLLPAAGIGRTGNLISTVWCVAIAYSTLATKQHVAVDVFAGTALGLLLAWASRPQRIIARRARSEADVSYPLDARPVPESSSSIR</sequence>
<name>A0A840GB21_RHOTE</name>
<evidence type="ECO:0000256" key="1">
    <source>
        <dbReference type="SAM" id="Phobius"/>
    </source>
</evidence>
<organism evidence="3 4">
    <name type="scientific">Rhodocyclus tenuis</name>
    <name type="common">Rhodospirillum tenue</name>
    <dbReference type="NCBI Taxonomy" id="1066"/>
    <lineage>
        <taxon>Bacteria</taxon>
        <taxon>Pseudomonadati</taxon>
        <taxon>Pseudomonadota</taxon>
        <taxon>Betaproteobacteria</taxon>
        <taxon>Rhodocyclales</taxon>
        <taxon>Rhodocyclaceae</taxon>
        <taxon>Rhodocyclus</taxon>
    </lineage>
</organism>
<evidence type="ECO:0000313" key="4">
    <source>
        <dbReference type="Proteomes" id="UP000587070"/>
    </source>
</evidence>
<feature type="transmembrane region" description="Helical" evidence="1">
    <location>
        <begin position="94"/>
        <end position="114"/>
    </location>
</feature>
<dbReference type="InterPro" id="IPR000326">
    <property type="entry name" value="PAP2/HPO"/>
</dbReference>
<keyword evidence="1" id="KW-0812">Transmembrane</keyword>
<feature type="domain" description="Phosphatidic acid phosphatase type 2/haloperoxidase" evidence="2">
    <location>
        <begin position="141"/>
        <end position="213"/>
    </location>
</feature>
<dbReference type="Pfam" id="PF01569">
    <property type="entry name" value="PAP2"/>
    <property type="match status" value="1"/>
</dbReference>
<feature type="transmembrane region" description="Helical" evidence="1">
    <location>
        <begin position="194"/>
        <end position="211"/>
    </location>
</feature>
<keyword evidence="1" id="KW-0472">Membrane</keyword>
<dbReference type="RefSeq" id="WP_228273742.1">
    <property type="nucleotide sequence ID" value="NZ_SSSP01000011.1"/>
</dbReference>
<dbReference type="Gene3D" id="1.20.144.10">
    <property type="entry name" value="Phosphatidic acid phosphatase type 2/haloperoxidase"/>
    <property type="match status" value="1"/>
</dbReference>
<proteinExistence type="predicted"/>
<evidence type="ECO:0000259" key="2">
    <source>
        <dbReference type="Pfam" id="PF01569"/>
    </source>
</evidence>
<protein>
    <submittedName>
        <fullName evidence="3">Membrane-associated phospholipid phosphatase</fullName>
    </submittedName>
</protein>
<dbReference type="Proteomes" id="UP000587070">
    <property type="component" value="Unassembled WGS sequence"/>
</dbReference>
<evidence type="ECO:0000313" key="3">
    <source>
        <dbReference type="EMBL" id="MBB4245822.1"/>
    </source>
</evidence>
<dbReference type="AlphaFoldDB" id="A0A840GB21"/>
<gene>
    <name evidence="3" type="ORF">GGD90_000171</name>
</gene>
<accession>A0A840GB21</accession>